<evidence type="ECO:0000313" key="2">
    <source>
        <dbReference type="EMBL" id="BFO77781.1"/>
    </source>
</evidence>
<sequence>MCEGEDTSGFPYGRNLEQKSVHSLEDIIDFHKHFKAIHPFQDGDGRVGRLIMFKGCLALNIAPFIIAADFKMFDYRGLQNWPKNPGCLLDISLVVQDNNKDMMECFGVKKLIC</sequence>
<dbReference type="PROSITE" id="PS51459">
    <property type="entry name" value="FIDO"/>
    <property type="match status" value="1"/>
</dbReference>
<reference evidence="2" key="1">
    <citation type="submission" date="2024-07" db="EMBL/GenBank/DDBJ databases">
        <title>Complete genome sequence of Prevotella sp. YM-2024 GTC17260.</title>
        <authorList>
            <person name="Hayashi M."/>
            <person name="Muto Y."/>
            <person name="Tanaka K."/>
            <person name="Niwa H."/>
        </authorList>
    </citation>
    <scope>NUCLEOTIDE SEQUENCE</scope>
    <source>
        <strain evidence="2">GTC17260</strain>
    </source>
</reference>
<dbReference type="EMBL" id="AP035788">
    <property type="protein sequence ID" value="BFO77781.1"/>
    <property type="molecule type" value="Genomic_DNA"/>
</dbReference>
<dbReference type="SUPFAM" id="SSF140931">
    <property type="entry name" value="Fic-like"/>
    <property type="match status" value="1"/>
</dbReference>
<dbReference type="InterPro" id="IPR003812">
    <property type="entry name" value="Fido"/>
</dbReference>
<accession>A0AB33JCL4</accession>
<evidence type="ECO:0000259" key="1">
    <source>
        <dbReference type="PROSITE" id="PS51459"/>
    </source>
</evidence>
<dbReference type="Gene3D" id="1.10.3290.10">
    <property type="entry name" value="Fido-like domain"/>
    <property type="match status" value="1"/>
</dbReference>
<dbReference type="AlphaFoldDB" id="A0AB33JCL4"/>
<dbReference type="Pfam" id="PF02661">
    <property type="entry name" value="Fic"/>
    <property type="match status" value="1"/>
</dbReference>
<gene>
    <name evidence="2" type="ORF">GTC17260_04160</name>
</gene>
<dbReference type="InterPro" id="IPR036597">
    <property type="entry name" value="Fido-like_dom_sf"/>
</dbReference>
<organism evidence="2">
    <name type="scientific">Prevotella sp. GTC17260</name>
    <dbReference type="NCBI Taxonomy" id="3236796"/>
    <lineage>
        <taxon>Bacteria</taxon>
        <taxon>Pseudomonadati</taxon>
        <taxon>Bacteroidota</taxon>
        <taxon>Bacteroidia</taxon>
        <taxon>Bacteroidales</taxon>
        <taxon>Prevotellaceae</taxon>
        <taxon>Prevotella</taxon>
    </lineage>
</organism>
<feature type="domain" description="Fido" evidence="1">
    <location>
        <begin position="1"/>
        <end position="97"/>
    </location>
</feature>
<proteinExistence type="predicted"/>
<protein>
    <recommendedName>
        <fullName evidence="1">Fido domain-containing protein</fullName>
    </recommendedName>
</protein>
<name>A0AB33JCL4_9BACT</name>